<comment type="caution">
    <text evidence="1">The sequence shown here is derived from an EMBL/GenBank/DDBJ whole genome shotgun (WGS) entry which is preliminary data.</text>
</comment>
<accession>J6HCX1</accession>
<proteinExistence type="predicted"/>
<reference evidence="1 2" key="1">
    <citation type="submission" date="2012-07" db="EMBL/GenBank/DDBJ databases">
        <authorList>
            <person name="Durkin A.S."/>
            <person name="McCorrison J."/>
            <person name="Torralba M."/>
            <person name="Gillis M."/>
            <person name="Methe B."/>
            <person name="Sutton G."/>
            <person name="Nelson K.E."/>
        </authorList>
    </citation>
    <scope>NUCLEOTIDE SEQUENCE [LARGE SCALE GENOMIC DNA]</scope>
    <source>
        <strain evidence="1 2">OBRC8</strain>
    </source>
</reference>
<dbReference type="EMBL" id="ALNK01000017">
    <property type="protein sequence ID" value="EJU22950.1"/>
    <property type="molecule type" value="Genomic_DNA"/>
</dbReference>
<protein>
    <submittedName>
        <fullName evidence="1">PF11863 family protein</fullName>
    </submittedName>
</protein>
<evidence type="ECO:0000313" key="1">
    <source>
        <dbReference type="EMBL" id="EJU22950.1"/>
    </source>
</evidence>
<name>J6HCX1_9FIRM</name>
<dbReference type="Proteomes" id="UP000005244">
    <property type="component" value="Unassembled WGS sequence"/>
</dbReference>
<dbReference type="AlphaFoldDB" id="J6HCX1"/>
<keyword evidence="2" id="KW-1185">Reference proteome</keyword>
<organism evidence="1 2">
    <name type="scientific">Peptoanaerobacter stomatis</name>
    <dbReference type="NCBI Taxonomy" id="796937"/>
    <lineage>
        <taxon>Bacteria</taxon>
        <taxon>Bacillati</taxon>
        <taxon>Bacillota</taxon>
        <taxon>Clostridia</taxon>
        <taxon>Peptostreptococcales</taxon>
        <taxon>Filifactoraceae</taxon>
        <taxon>Peptoanaerobacter</taxon>
    </lineage>
</organism>
<sequence length="444" mass="48899">MAQAREKDFVVNITKLTRAINQRGFGLILIYDTEHDKEYGLYSDISAVGEAFPTSSKAYKIASRIFGQKPKPQTVAIAGNTKMNETDGTKAVYTITLQTAFASGDIFNINGKQYKYMKADPNKDKDEFTGENIQAQITSLKPLIAKYETDFDITITATTIIFTQKIAGDGDIPIISTIGTGKATVTTTTPAVLPTGMIAFLNQLRDKYQDPFFLVCTDNSDDAIKRLSGWIDTQEMMYFVTSQSLSAPKLIRSENTVVMYHNDVNSYVAEGLASYLTTAKVGGVTAKFKEVKGVMEAKVTSTQLSALHKSNGFTYIEKMGLLQTTEGKTTSGEYIDVVMGAYWIQFKMEEGLAYLAANTPKIGFDNAGISKMVDVCNNVLKRAAFEQDIILVDKDGNAKYKIEYIPREDTDPNDVANRNYTGIKWTAKLAGAIHKATVSGTLEY</sequence>
<dbReference type="RefSeq" id="WP_009530844.1">
    <property type="nucleotide sequence ID" value="NZ_ALNK01000017.1"/>
</dbReference>
<evidence type="ECO:0000313" key="2">
    <source>
        <dbReference type="Proteomes" id="UP000005244"/>
    </source>
</evidence>
<gene>
    <name evidence="1" type="ORF">HMPREF1143_0498</name>
</gene>